<name>A0A226XAW6_CABSO</name>
<dbReference type="Gene3D" id="3.90.210.10">
    <property type="entry name" value="Heat-Labile Enterotoxin, subunit A"/>
    <property type="match status" value="1"/>
</dbReference>
<reference evidence="2" key="1">
    <citation type="submission" date="2017-01" db="EMBL/GenBank/DDBJ databases">
        <title>Genome Analysis of Deinococcus marmoris KOPRI26562.</title>
        <authorList>
            <person name="Kim J.H."/>
            <person name="Oh H.-M."/>
        </authorList>
    </citation>
    <scope>NUCLEOTIDE SEQUENCE [LARGE SCALE GENOMIC DNA]</scope>
    <source>
        <strain evidence="2">PAMC 26633</strain>
    </source>
</reference>
<comment type="caution">
    <text evidence="1">The sequence shown here is derived from an EMBL/GenBank/DDBJ whole genome shotgun (WGS) entry which is preliminary data.</text>
</comment>
<accession>A0A226XAW6</accession>
<dbReference type="AlphaFoldDB" id="A0A226XAW6"/>
<proteinExistence type="predicted"/>
<sequence length="197" mass="21240">MYAAQAAQATYDNPATAVEHPRGYVYEIEIPESESGGGGNIWIDIARRYSHDPAVQRNAEVAHLGAIDPSLIRRAFAVTSYPPSIQIRRDRAAFFNPAWRAQRGNATVAPINVDDMPTVAAASGAPFTTSCGASHSERAADPKGTDASKDYCKARPRTVIKQMPWCTGTTKGICAALILSPSSEQEPPVETPERNEL</sequence>
<dbReference type="Proteomes" id="UP000214720">
    <property type="component" value="Unassembled WGS sequence"/>
</dbReference>
<gene>
    <name evidence="1" type="ORF">BSU04_00745</name>
</gene>
<evidence type="ECO:0000313" key="2">
    <source>
        <dbReference type="Proteomes" id="UP000214720"/>
    </source>
</evidence>
<organism evidence="1 2">
    <name type="scientific">Caballeronia sordidicola</name>
    <name type="common">Burkholderia sordidicola</name>
    <dbReference type="NCBI Taxonomy" id="196367"/>
    <lineage>
        <taxon>Bacteria</taxon>
        <taxon>Pseudomonadati</taxon>
        <taxon>Pseudomonadota</taxon>
        <taxon>Betaproteobacteria</taxon>
        <taxon>Burkholderiales</taxon>
        <taxon>Burkholderiaceae</taxon>
        <taxon>Caballeronia</taxon>
    </lineage>
</organism>
<evidence type="ECO:0000313" key="1">
    <source>
        <dbReference type="EMBL" id="OXC80645.1"/>
    </source>
</evidence>
<protein>
    <submittedName>
        <fullName evidence="1">Uncharacterized protein</fullName>
    </submittedName>
</protein>
<dbReference type="EMBL" id="MTHB01000011">
    <property type="protein sequence ID" value="OXC80645.1"/>
    <property type="molecule type" value="Genomic_DNA"/>
</dbReference>